<dbReference type="InterPro" id="IPR011990">
    <property type="entry name" value="TPR-like_helical_dom_sf"/>
</dbReference>
<accession>A0A0G2EMH2</accession>
<dbReference type="AlphaFoldDB" id="A0A0G2EMH2"/>
<evidence type="ECO:0000313" key="2">
    <source>
        <dbReference type="EMBL" id="KKY23957.1"/>
    </source>
</evidence>
<protein>
    <submittedName>
        <fullName evidence="2">Putative pentatricopeptide repeat protein</fullName>
    </submittedName>
</protein>
<proteinExistence type="predicted"/>
<feature type="region of interest" description="Disordered" evidence="1">
    <location>
        <begin position="160"/>
        <end position="236"/>
    </location>
</feature>
<name>A0A0G2EMH2_PHACM</name>
<dbReference type="Proteomes" id="UP000053317">
    <property type="component" value="Unassembled WGS sequence"/>
</dbReference>
<dbReference type="Gene3D" id="1.25.40.10">
    <property type="entry name" value="Tetratricopeptide repeat domain"/>
    <property type="match status" value="1"/>
</dbReference>
<reference evidence="2 3" key="2">
    <citation type="submission" date="2015-05" db="EMBL/GenBank/DDBJ databases">
        <authorList>
            <person name="Morales-Cruz A."/>
            <person name="Amrine K.C."/>
            <person name="Cantu D."/>
        </authorList>
    </citation>
    <scope>NUCLEOTIDE SEQUENCE [LARGE SCALE GENOMIC DNA]</scope>
    <source>
        <strain evidence="2">UCRPC4</strain>
    </source>
</reference>
<organism evidence="2 3">
    <name type="scientific">Phaeomoniella chlamydospora</name>
    <name type="common">Phaeoacremonium chlamydosporum</name>
    <dbReference type="NCBI Taxonomy" id="158046"/>
    <lineage>
        <taxon>Eukaryota</taxon>
        <taxon>Fungi</taxon>
        <taxon>Dikarya</taxon>
        <taxon>Ascomycota</taxon>
        <taxon>Pezizomycotina</taxon>
        <taxon>Eurotiomycetes</taxon>
        <taxon>Chaetothyriomycetidae</taxon>
        <taxon>Phaeomoniellales</taxon>
        <taxon>Phaeomoniellaceae</taxon>
        <taxon>Phaeomoniella</taxon>
    </lineage>
</organism>
<dbReference type="EMBL" id="LCWF01000064">
    <property type="protein sequence ID" value="KKY23957.1"/>
    <property type="molecule type" value="Genomic_DNA"/>
</dbReference>
<keyword evidence="3" id="KW-1185">Reference proteome</keyword>
<reference evidence="2 3" key="1">
    <citation type="submission" date="2015-05" db="EMBL/GenBank/DDBJ databases">
        <title>Distinctive expansion of gene families associated with plant cell wall degradation and secondary metabolism in the genomes of grapevine trunk pathogens.</title>
        <authorList>
            <person name="Lawrence D.P."/>
            <person name="Travadon R."/>
            <person name="Rolshausen P.E."/>
            <person name="Baumgartner K."/>
        </authorList>
    </citation>
    <scope>NUCLEOTIDE SEQUENCE [LARGE SCALE GENOMIC DNA]</scope>
    <source>
        <strain evidence="2">UCRPC4</strain>
    </source>
</reference>
<dbReference type="OrthoDB" id="185373at2759"/>
<sequence>MKITAIEYLTSPEFSHSTHRYSGVLRRYAHSCLRPEVLESAPQQPYKLSSLDRKLLLAISICSDETKTGVHGTHCLSITTRTGLTQSTNACKGGPRRTNAMTIHPYSRLYSTTHSTERRKKAERDIPLGGPEVSVKPKDQILDFFFQGLKDIHDQESIKLSSRKGNIGDPDIGTGVDNTGNPSVPADIESIPLPEFNISSVDRGSSKEKTALTTEDLLRSSPLPDGPKPNGHTREQRHLVRYVNDPLVGSKSASTSGSLRGDVSKQHRENLLGPHGTRAPSMMRSVLQNRGPTDDLYSHEGRGKRKVANLTRKLWQIFQEGRLETIIKDPMVEIGVSSEKADDLFSNGKDVHSIRQAWLQLSTRTRTREWRDLALYYSVTSSPRALAFLEATHKDLPYVPWIFIWCLNAMRWWRWDAVNETPEMRKSFDHLYSSLEEGRQFFDLSSFRKHDMSATMATRFMNFFRKNRDIDYALKAFHTAAKQRESLETELMLRSCNSLLQLDYVERNGDTKNFRILPELLGAGLDPNLIIHNLTITKSFENKLSSVGWDVFDYMVAKKLPTDSYTYVALLRNCVDTDDLTRLSEVLATINSRDDLANNVYVIGNTLHAIRMIYANQQQVETSRLFDQQLAFYNKKLKVAPLQHLLQLPITDHSADQDKLDPSHVILQIMTSSYILSVATPTYVLNFWHRFRELITRRDKIAFSVTQTPHIYGALILFFSRSPATLRELLQVLQFMLERNERGCKVTEHLYLTAAIGMLRHDKRAHAMKILELMRINGYDPRNIDDFWNGKEHWGDARLKVDMTQMLEKVEKQARLQSRGNQPDPTVDLESWAEAVDSLNLTEG</sequence>
<feature type="region of interest" description="Disordered" evidence="1">
    <location>
        <begin position="110"/>
        <end position="133"/>
    </location>
</feature>
<evidence type="ECO:0000256" key="1">
    <source>
        <dbReference type="SAM" id="MobiDB-lite"/>
    </source>
</evidence>
<evidence type="ECO:0000313" key="3">
    <source>
        <dbReference type="Proteomes" id="UP000053317"/>
    </source>
</evidence>
<gene>
    <name evidence="2" type="ORF">UCRPC4_g02770</name>
</gene>
<comment type="caution">
    <text evidence="2">The sequence shown here is derived from an EMBL/GenBank/DDBJ whole genome shotgun (WGS) entry which is preliminary data.</text>
</comment>